<gene>
    <name evidence="4" type="ORF">GOP47_0015466</name>
</gene>
<dbReference type="GO" id="GO:0003700">
    <property type="term" value="F:DNA-binding transcription factor activity"/>
    <property type="evidence" value="ECO:0007669"/>
    <property type="project" value="InterPro"/>
</dbReference>
<keyword evidence="1" id="KW-0862">Zinc</keyword>
<dbReference type="InterPro" id="IPR036236">
    <property type="entry name" value="Znf_C2H2_sf"/>
</dbReference>
<feature type="compositionally biased region" description="Basic and acidic residues" evidence="2">
    <location>
        <begin position="361"/>
        <end position="371"/>
    </location>
</feature>
<dbReference type="InterPro" id="IPR045320">
    <property type="entry name" value="JAGGED/SL1-like"/>
</dbReference>
<dbReference type="EMBL" id="JABFUD020000015">
    <property type="protein sequence ID" value="KAI5069165.1"/>
    <property type="molecule type" value="Genomic_DNA"/>
</dbReference>
<dbReference type="Proteomes" id="UP000886520">
    <property type="component" value="Chromosome 15"/>
</dbReference>
<feature type="region of interest" description="Disordered" evidence="2">
    <location>
        <begin position="361"/>
        <end position="407"/>
    </location>
</feature>
<feature type="region of interest" description="Disordered" evidence="2">
    <location>
        <begin position="1"/>
        <end position="36"/>
    </location>
</feature>
<evidence type="ECO:0000313" key="4">
    <source>
        <dbReference type="EMBL" id="KAI5069165.1"/>
    </source>
</evidence>
<dbReference type="SUPFAM" id="SSF57667">
    <property type="entry name" value="beta-beta-alpha zinc fingers"/>
    <property type="match status" value="1"/>
</dbReference>
<dbReference type="PANTHER" id="PTHR45730">
    <property type="entry name" value="ZINC FINGER PROTEIN JAGGED"/>
    <property type="match status" value="1"/>
</dbReference>
<name>A0A9D4UJT7_ADICA</name>
<accession>A0A9D4UJT7</accession>
<evidence type="ECO:0000259" key="3">
    <source>
        <dbReference type="PROSITE" id="PS50157"/>
    </source>
</evidence>
<dbReference type="PROSITE" id="PS00028">
    <property type="entry name" value="ZINC_FINGER_C2H2_1"/>
    <property type="match status" value="1"/>
</dbReference>
<feature type="compositionally biased region" description="Polar residues" evidence="2">
    <location>
        <begin position="379"/>
        <end position="407"/>
    </location>
</feature>
<keyword evidence="1" id="KW-0479">Metal-binding</keyword>
<keyword evidence="5" id="KW-1185">Reference proteome</keyword>
<evidence type="ECO:0000256" key="2">
    <source>
        <dbReference type="SAM" id="MobiDB-lite"/>
    </source>
</evidence>
<protein>
    <recommendedName>
        <fullName evidence="3">C2H2-type domain-containing protein</fullName>
    </recommendedName>
</protein>
<organism evidence="4 5">
    <name type="scientific">Adiantum capillus-veneris</name>
    <name type="common">Maidenhair fern</name>
    <dbReference type="NCBI Taxonomy" id="13818"/>
    <lineage>
        <taxon>Eukaryota</taxon>
        <taxon>Viridiplantae</taxon>
        <taxon>Streptophyta</taxon>
        <taxon>Embryophyta</taxon>
        <taxon>Tracheophyta</taxon>
        <taxon>Polypodiopsida</taxon>
        <taxon>Polypodiidae</taxon>
        <taxon>Polypodiales</taxon>
        <taxon>Pteridineae</taxon>
        <taxon>Pteridaceae</taxon>
        <taxon>Vittarioideae</taxon>
        <taxon>Adiantum</taxon>
    </lineage>
</organism>
<comment type="caution">
    <text evidence="4">The sequence shown here is derived from an EMBL/GenBank/DDBJ whole genome shotgun (WGS) entry which is preliminary data.</text>
</comment>
<sequence>MEGGHNDASSCSTAASEQSDRRKRPSSDGDEDPNFKPYECRFCPMKFAKSQALGGHMNRHRQEREREQVINAQQLLMKQQDFSPTLTMSGQSTQPSLPKLFHPHLQRSGSDKSLKDSIRMGGSPLISPVGRGFLQSNPFNQCLNSPWNHQLESGPSSLQATFNFNGMVPYQGRQQPYSTTSLNSSVLSFMAQQPLNQAQDHMMVSASSDKSRQLSMFPIDSNNPMLQRGKPNFLSATNRSFLHQRSNELTHQSELFLLQPEVCNNLNFIPFSSGEEGVRTSLPTTQPIEFSLGSENMLDGTSWLNKSNQALNTLLSSTSKDFQQELENVETKIDGSLINIGSTEPKPIRWDLEIQAMPYPDDIKMGSKESKPTSIVEGASTSPFEDDFSNATSNLNAQPDFNKSSPS</sequence>
<dbReference type="GO" id="GO:0008270">
    <property type="term" value="F:zinc ion binding"/>
    <property type="evidence" value="ECO:0007669"/>
    <property type="project" value="UniProtKB-KW"/>
</dbReference>
<proteinExistence type="predicted"/>
<reference evidence="4" key="1">
    <citation type="submission" date="2021-01" db="EMBL/GenBank/DDBJ databases">
        <title>Adiantum capillus-veneris genome.</title>
        <authorList>
            <person name="Fang Y."/>
            <person name="Liao Q."/>
        </authorList>
    </citation>
    <scope>NUCLEOTIDE SEQUENCE</scope>
    <source>
        <strain evidence="4">H3</strain>
        <tissue evidence="4">Leaf</tissue>
    </source>
</reference>
<dbReference type="OrthoDB" id="1933825at2759"/>
<dbReference type="PROSITE" id="PS50157">
    <property type="entry name" value="ZINC_FINGER_C2H2_2"/>
    <property type="match status" value="1"/>
</dbReference>
<dbReference type="AlphaFoldDB" id="A0A9D4UJT7"/>
<feature type="compositionally biased region" description="Polar residues" evidence="2">
    <location>
        <begin position="7"/>
        <end position="17"/>
    </location>
</feature>
<evidence type="ECO:0000256" key="1">
    <source>
        <dbReference type="PROSITE-ProRule" id="PRU00042"/>
    </source>
</evidence>
<feature type="domain" description="C2H2-type" evidence="3">
    <location>
        <begin position="38"/>
        <end position="65"/>
    </location>
</feature>
<dbReference type="Gene3D" id="3.30.160.60">
    <property type="entry name" value="Classic Zinc Finger"/>
    <property type="match status" value="1"/>
</dbReference>
<dbReference type="PANTHER" id="PTHR45730:SF129">
    <property type="entry name" value="EPF-TYPE CIS2-HIS2 ZINC FINGER TRANSCRIPTION FACTOR"/>
    <property type="match status" value="1"/>
</dbReference>
<dbReference type="InterPro" id="IPR013087">
    <property type="entry name" value="Znf_C2H2_type"/>
</dbReference>
<keyword evidence="1" id="KW-0863">Zinc-finger</keyword>
<evidence type="ECO:0000313" key="5">
    <source>
        <dbReference type="Proteomes" id="UP000886520"/>
    </source>
</evidence>